<evidence type="ECO:0000256" key="2">
    <source>
        <dbReference type="SAM" id="MobiDB-lite"/>
    </source>
</evidence>
<feature type="region of interest" description="Disordered" evidence="2">
    <location>
        <begin position="207"/>
        <end position="234"/>
    </location>
</feature>
<dbReference type="EMBL" id="JANPWB010000010">
    <property type="protein sequence ID" value="KAJ1138662.1"/>
    <property type="molecule type" value="Genomic_DNA"/>
</dbReference>
<keyword evidence="1" id="KW-0175">Coiled coil</keyword>
<evidence type="ECO:0000256" key="1">
    <source>
        <dbReference type="SAM" id="Coils"/>
    </source>
</evidence>
<evidence type="ECO:0000313" key="3">
    <source>
        <dbReference type="EMBL" id="KAJ1138662.1"/>
    </source>
</evidence>
<keyword evidence="4" id="KW-1185">Reference proteome</keyword>
<accession>A0AAV7QH75</accession>
<sequence>MSTTDESVHGHKSLGLCEDFATLKQEIAADVKELKREVVDLGRVDTLEQKHDAQKEELDYHRRELLTLQDKNQELQYQLEDLEKRLHCSDIRTKGHQQLEDDIKALEVAQRQAGSLATRRQLTTLRKQLRALDEDKAEYALLQIKQKFYAGGNRVGHLLAHRLCTQATEWRVADLRLPSGTLTCQEELFRHQFERFYSDLYSTEELDHKGMEDHPGEKYDTHRSPREHTPAAAG</sequence>
<gene>
    <name evidence="3" type="ORF">NDU88_005043</name>
</gene>
<proteinExistence type="predicted"/>
<protein>
    <submittedName>
        <fullName evidence="3">Uncharacterized protein</fullName>
    </submittedName>
</protein>
<dbReference type="AlphaFoldDB" id="A0AAV7QH75"/>
<reference evidence="3" key="1">
    <citation type="journal article" date="2022" name="bioRxiv">
        <title>Sequencing and chromosome-scale assembly of the giantPleurodeles waltlgenome.</title>
        <authorList>
            <person name="Brown T."/>
            <person name="Elewa A."/>
            <person name="Iarovenko S."/>
            <person name="Subramanian E."/>
            <person name="Araus A.J."/>
            <person name="Petzold A."/>
            <person name="Susuki M."/>
            <person name="Suzuki K.-i.T."/>
            <person name="Hayashi T."/>
            <person name="Toyoda A."/>
            <person name="Oliveira C."/>
            <person name="Osipova E."/>
            <person name="Leigh N.D."/>
            <person name="Simon A."/>
            <person name="Yun M.H."/>
        </authorList>
    </citation>
    <scope>NUCLEOTIDE SEQUENCE</scope>
    <source>
        <strain evidence="3">20211129_DDA</strain>
        <tissue evidence="3">Liver</tissue>
    </source>
</reference>
<feature type="coiled-coil region" evidence="1">
    <location>
        <begin position="44"/>
        <end position="92"/>
    </location>
</feature>
<name>A0AAV7QH75_PLEWA</name>
<evidence type="ECO:0000313" key="4">
    <source>
        <dbReference type="Proteomes" id="UP001066276"/>
    </source>
</evidence>
<comment type="caution">
    <text evidence="3">The sequence shown here is derived from an EMBL/GenBank/DDBJ whole genome shotgun (WGS) entry which is preliminary data.</text>
</comment>
<dbReference type="Proteomes" id="UP001066276">
    <property type="component" value="Chromosome 6"/>
</dbReference>
<organism evidence="3 4">
    <name type="scientific">Pleurodeles waltl</name>
    <name type="common">Iberian ribbed newt</name>
    <dbReference type="NCBI Taxonomy" id="8319"/>
    <lineage>
        <taxon>Eukaryota</taxon>
        <taxon>Metazoa</taxon>
        <taxon>Chordata</taxon>
        <taxon>Craniata</taxon>
        <taxon>Vertebrata</taxon>
        <taxon>Euteleostomi</taxon>
        <taxon>Amphibia</taxon>
        <taxon>Batrachia</taxon>
        <taxon>Caudata</taxon>
        <taxon>Salamandroidea</taxon>
        <taxon>Salamandridae</taxon>
        <taxon>Pleurodelinae</taxon>
        <taxon>Pleurodeles</taxon>
    </lineage>
</organism>